<evidence type="ECO:0000313" key="1">
    <source>
        <dbReference type="EMBL" id="GBL84678.1"/>
    </source>
</evidence>
<proteinExistence type="predicted"/>
<accession>A0A4Y2AY42</accession>
<sequence>MSLFSYSGQFNSLSARRLYALQTCLQLIQVFVRRGRCITRSSKGMPQRNLGVRSESFCAEVHPVTDFPCSVLGPFQALQAWNSLHHFSMSRREVGPNKIALGFYARSS</sequence>
<comment type="caution">
    <text evidence="1">The sequence shown here is derived from an EMBL/GenBank/DDBJ whole genome shotgun (WGS) entry which is preliminary data.</text>
</comment>
<dbReference type="Proteomes" id="UP000499080">
    <property type="component" value="Unassembled WGS sequence"/>
</dbReference>
<organism evidence="1 2">
    <name type="scientific">Araneus ventricosus</name>
    <name type="common">Orbweaver spider</name>
    <name type="synonym">Epeira ventricosa</name>
    <dbReference type="NCBI Taxonomy" id="182803"/>
    <lineage>
        <taxon>Eukaryota</taxon>
        <taxon>Metazoa</taxon>
        <taxon>Ecdysozoa</taxon>
        <taxon>Arthropoda</taxon>
        <taxon>Chelicerata</taxon>
        <taxon>Arachnida</taxon>
        <taxon>Araneae</taxon>
        <taxon>Araneomorphae</taxon>
        <taxon>Entelegynae</taxon>
        <taxon>Araneoidea</taxon>
        <taxon>Araneidae</taxon>
        <taxon>Araneus</taxon>
    </lineage>
</organism>
<dbReference type="AlphaFoldDB" id="A0A4Y2AY42"/>
<evidence type="ECO:0000313" key="2">
    <source>
        <dbReference type="Proteomes" id="UP000499080"/>
    </source>
</evidence>
<dbReference type="EMBL" id="BGPR01000038">
    <property type="protein sequence ID" value="GBL84678.1"/>
    <property type="molecule type" value="Genomic_DNA"/>
</dbReference>
<name>A0A4Y2AY42_ARAVE</name>
<protein>
    <submittedName>
        <fullName evidence="1">Uncharacterized protein</fullName>
    </submittedName>
</protein>
<reference evidence="1 2" key="1">
    <citation type="journal article" date="2019" name="Sci. Rep.">
        <title>Orb-weaving spider Araneus ventricosus genome elucidates the spidroin gene catalogue.</title>
        <authorList>
            <person name="Kono N."/>
            <person name="Nakamura H."/>
            <person name="Ohtoshi R."/>
            <person name="Moran D.A.P."/>
            <person name="Shinohara A."/>
            <person name="Yoshida Y."/>
            <person name="Fujiwara M."/>
            <person name="Mori M."/>
            <person name="Tomita M."/>
            <person name="Arakawa K."/>
        </authorList>
    </citation>
    <scope>NUCLEOTIDE SEQUENCE [LARGE SCALE GENOMIC DNA]</scope>
</reference>
<keyword evidence="2" id="KW-1185">Reference proteome</keyword>
<gene>
    <name evidence="1" type="ORF">AVEN_191130_1</name>
</gene>